<feature type="compositionally biased region" description="Pro residues" evidence="1">
    <location>
        <begin position="18"/>
        <end position="30"/>
    </location>
</feature>
<protein>
    <submittedName>
        <fullName evidence="2">Uncharacterized protein</fullName>
    </submittedName>
</protein>
<dbReference type="Proteomes" id="UP000517252">
    <property type="component" value="Unassembled WGS sequence"/>
</dbReference>
<dbReference type="EMBL" id="BLZH01000002">
    <property type="protein sequence ID" value="GFP53032.1"/>
    <property type="molecule type" value="Genomic_DNA"/>
</dbReference>
<name>A0A6V8QLI8_TRIAP</name>
<evidence type="ECO:0000256" key="1">
    <source>
        <dbReference type="SAM" id="MobiDB-lite"/>
    </source>
</evidence>
<evidence type="ECO:0000313" key="2">
    <source>
        <dbReference type="EMBL" id="GFP53032.1"/>
    </source>
</evidence>
<dbReference type="AlphaFoldDB" id="A0A6V8QLI8"/>
<feature type="region of interest" description="Disordered" evidence="1">
    <location>
        <begin position="1"/>
        <end position="37"/>
    </location>
</feature>
<reference evidence="2 3" key="1">
    <citation type="submission" date="2020-07" db="EMBL/GenBank/DDBJ databases">
        <title>Trichoderma asperellum IC-1 whole genome shotgun sequence.</title>
        <authorList>
            <person name="Kanamasa S."/>
            <person name="Takahashi H."/>
        </authorList>
    </citation>
    <scope>NUCLEOTIDE SEQUENCE [LARGE SCALE GENOMIC DNA]</scope>
    <source>
        <strain evidence="2 3">IC-1</strain>
    </source>
</reference>
<feature type="region of interest" description="Disordered" evidence="1">
    <location>
        <begin position="56"/>
        <end position="115"/>
    </location>
</feature>
<feature type="compositionally biased region" description="Low complexity" evidence="1">
    <location>
        <begin position="1"/>
        <end position="17"/>
    </location>
</feature>
<comment type="caution">
    <text evidence="2">The sequence shown here is derived from an EMBL/GenBank/DDBJ whole genome shotgun (WGS) entry which is preliminary data.</text>
</comment>
<accession>A0A6V8QLI8</accession>
<proteinExistence type="predicted"/>
<evidence type="ECO:0000313" key="3">
    <source>
        <dbReference type="Proteomes" id="UP000517252"/>
    </source>
</evidence>
<gene>
    <name evidence="2" type="ORF">TASIC1_0002021600</name>
</gene>
<organism evidence="2 3">
    <name type="scientific">Trichoderma asperellum</name>
    <name type="common">Filamentous fungus</name>
    <dbReference type="NCBI Taxonomy" id="101201"/>
    <lineage>
        <taxon>Eukaryota</taxon>
        <taxon>Fungi</taxon>
        <taxon>Dikarya</taxon>
        <taxon>Ascomycota</taxon>
        <taxon>Pezizomycotina</taxon>
        <taxon>Sordariomycetes</taxon>
        <taxon>Hypocreomycetidae</taxon>
        <taxon>Hypocreales</taxon>
        <taxon>Hypocreaceae</taxon>
        <taxon>Trichoderma</taxon>
    </lineage>
</organism>
<sequence>MALSAGPGPLVSPASAPVAPPAAAPQPIPAPARADKCAQPLQCTSNTSSCFITSTLRQPPADFPDPTFEGYETESEGPIEPVTPISGRQSQDFTLRHASKQDSYPPVSFAQHGKSHGLSKSSLFLAGSGLNSQTKL</sequence>